<dbReference type="SUPFAM" id="SSF46689">
    <property type="entry name" value="Homeodomain-like"/>
    <property type="match status" value="1"/>
</dbReference>
<dbReference type="Pfam" id="PF12625">
    <property type="entry name" value="Arabinose_bd"/>
    <property type="match status" value="1"/>
</dbReference>
<dbReference type="RefSeq" id="WP_004941225.1">
    <property type="nucleotide sequence ID" value="NZ_BBNM01000009.1"/>
</dbReference>
<organism evidence="1 2">
    <name type="scientific">Acinetobacter soli</name>
    <dbReference type="NCBI Taxonomy" id="487316"/>
    <lineage>
        <taxon>Bacteria</taxon>
        <taxon>Pseudomonadati</taxon>
        <taxon>Pseudomonadota</taxon>
        <taxon>Gammaproteobacteria</taxon>
        <taxon>Moraxellales</taxon>
        <taxon>Moraxellaceae</taxon>
        <taxon>Acinetobacter</taxon>
    </lineage>
</organism>
<dbReference type="SMART" id="SM00342">
    <property type="entry name" value="HTH_ARAC"/>
    <property type="match status" value="1"/>
</dbReference>
<dbReference type="GO" id="GO:0000976">
    <property type="term" value="F:transcription cis-regulatory region binding"/>
    <property type="evidence" value="ECO:0007669"/>
    <property type="project" value="TreeGrafter"/>
</dbReference>
<gene>
    <name evidence="1" type="ORF">BEN76_00120</name>
</gene>
<dbReference type="STRING" id="487316.BEN76_00120"/>
<dbReference type="EMBL" id="CP016896">
    <property type="protein sequence ID" value="APV34515.1"/>
    <property type="molecule type" value="Genomic_DNA"/>
</dbReference>
<dbReference type="InterPro" id="IPR018060">
    <property type="entry name" value="HTH_AraC"/>
</dbReference>
<proteinExistence type="predicted"/>
<dbReference type="InterPro" id="IPR009057">
    <property type="entry name" value="Homeodomain-like_sf"/>
</dbReference>
<dbReference type="GO" id="GO:0003700">
    <property type="term" value="F:DNA-binding transcription factor activity"/>
    <property type="evidence" value="ECO:0007669"/>
    <property type="project" value="InterPro"/>
</dbReference>
<reference evidence="1 2" key="1">
    <citation type="submission" date="2016-08" db="EMBL/GenBank/DDBJ databases">
        <title>Complete genome sequence of Acinetobacter baylyi strain GFJ2.</title>
        <authorList>
            <person name="Tabata M."/>
            <person name="Kuboki S."/>
            <person name="Gibu N."/>
            <person name="Kinouchi Y."/>
            <person name="Vangnai A."/>
            <person name="Kasai D."/>
            <person name="Fukuda M."/>
        </authorList>
    </citation>
    <scope>NUCLEOTIDE SEQUENCE [LARGE SCALE GENOMIC DNA]</scope>
    <source>
        <strain evidence="1 2">GFJ2</strain>
    </source>
</reference>
<accession>A0A1P8EE89</accession>
<protein>
    <submittedName>
        <fullName evidence="1">AraC family transcriptional regulator</fullName>
    </submittedName>
</protein>
<name>A0A1P8EE89_9GAMM</name>
<evidence type="ECO:0000313" key="1">
    <source>
        <dbReference type="EMBL" id="APV34515.1"/>
    </source>
</evidence>
<dbReference type="PROSITE" id="PS01124">
    <property type="entry name" value="HTH_ARAC_FAMILY_2"/>
    <property type="match status" value="1"/>
</dbReference>
<dbReference type="PRINTS" id="PR00032">
    <property type="entry name" value="HTHARAC"/>
</dbReference>
<dbReference type="Pfam" id="PF12833">
    <property type="entry name" value="HTH_18"/>
    <property type="match status" value="1"/>
</dbReference>
<dbReference type="InterPro" id="IPR020449">
    <property type="entry name" value="Tscrpt_reg_AraC-type_HTH"/>
</dbReference>
<sequence length="346" mass="39754">MNIKETEGLNVNRDTISIHFVNAALTGVKRLGMDVETLLSHVGIEAELLRQPKARISPEQYTRFIKMLWMVTQDEHVGFDVQPRRLGTFAIMCQLIIHAKTLGQALELSSQFYKLFGDEWSVTLERDKHEARLVPLIPKTLDPDHFITESMLMIWHGLASWLIERRLPLERVHFSYPRPAHADEYDALFFAPVMQFDAPRTEITFAADYLDLPIRQDEKTLEEFLKAAPAQLLIKFKNTNSLTSRIREVLKSQIGEEMLTLNDVASMLYLSPQTLRRRLAAEGKSYQGVKDALRRDAAIHLLLNPDLTLEDVAQQVGFSETSTFHRAFKKWTGVTPGLYRQLHGYH</sequence>
<dbReference type="PANTHER" id="PTHR47894">
    <property type="entry name" value="HTH-TYPE TRANSCRIPTIONAL REGULATOR GADX"/>
    <property type="match status" value="1"/>
</dbReference>
<dbReference type="GeneID" id="67512029"/>
<dbReference type="AlphaFoldDB" id="A0A1P8EE89"/>
<dbReference type="Proteomes" id="UP000185674">
    <property type="component" value="Chromosome"/>
</dbReference>
<dbReference type="Gene3D" id="1.10.10.60">
    <property type="entry name" value="Homeodomain-like"/>
    <property type="match status" value="1"/>
</dbReference>
<dbReference type="GO" id="GO:0005829">
    <property type="term" value="C:cytosol"/>
    <property type="evidence" value="ECO:0007669"/>
    <property type="project" value="TreeGrafter"/>
</dbReference>
<evidence type="ECO:0000313" key="2">
    <source>
        <dbReference type="Proteomes" id="UP000185674"/>
    </source>
</evidence>
<dbReference type="KEGG" id="asol:BEN76_00120"/>
<dbReference type="PANTHER" id="PTHR47894:SF1">
    <property type="entry name" value="HTH-TYPE TRANSCRIPTIONAL REGULATOR VQSM"/>
    <property type="match status" value="1"/>
</dbReference>
<dbReference type="eggNOG" id="COG2207">
    <property type="taxonomic scope" value="Bacteria"/>
</dbReference>
<dbReference type="InterPro" id="IPR032687">
    <property type="entry name" value="AraC-type_N"/>
</dbReference>